<keyword evidence="2" id="KW-1185">Reference proteome</keyword>
<evidence type="ECO:0000313" key="1">
    <source>
        <dbReference type="EMBL" id="ATN94124.1"/>
    </source>
</evidence>
<proteinExistence type="predicted"/>
<sequence length="67" mass="7230">MANLPKKGDQVPCITARNSDAFPAGCSHDAEKVGKAKRLVNVSGDDGNLHEIDFPQVMTMGQFEIND</sequence>
<name>A0A2D1GQ47_9CAUD</name>
<reference evidence="1 2" key="1">
    <citation type="submission" date="2017-10" db="EMBL/GenBank/DDBJ databases">
        <title>Comparative genomic analysis of a novel S. flexneri bacteriophage vB_SflS-ISF001.</title>
        <authorList>
            <person name="Shahin K."/>
            <person name="Bouzari M."/>
            <person name="Wang R."/>
        </authorList>
    </citation>
    <scope>NUCLEOTIDE SEQUENCE [LARGE SCALE GENOMIC DNA]</scope>
</reference>
<gene>
    <name evidence="1" type="ORF">FLXISF001_046</name>
</gene>
<protein>
    <submittedName>
        <fullName evidence="1">Uncharacterized protein</fullName>
    </submittedName>
</protein>
<dbReference type="EMBL" id="MG049919">
    <property type="protein sequence ID" value="ATN94124.1"/>
    <property type="molecule type" value="Genomic_DNA"/>
</dbReference>
<organism evidence="1 2">
    <name type="scientific">Shigella phage vB_SflS-ISF001</name>
    <dbReference type="NCBI Taxonomy" id="2048005"/>
    <lineage>
        <taxon>Viruses</taxon>
        <taxon>Duplodnaviria</taxon>
        <taxon>Heunggongvirae</taxon>
        <taxon>Uroviricota</taxon>
        <taxon>Caudoviricetes</taxon>
        <taxon>Drexlerviridae</taxon>
        <taxon>Tunavirinae</taxon>
        <taxon>Tunavirus</taxon>
        <taxon>Tunavirus ISF001</taxon>
    </lineage>
</organism>
<accession>A0A2D1GQ47</accession>
<evidence type="ECO:0000313" key="2">
    <source>
        <dbReference type="Proteomes" id="UP000228981"/>
    </source>
</evidence>
<dbReference type="Proteomes" id="UP000228981">
    <property type="component" value="Segment"/>
</dbReference>